<comment type="caution">
    <text evidence="2">The sequence shown here is derived from an EMBL/GenBank/DDBJ whole genome shotgun (WGS) entry which is preliminary data.</text>
</comment>
<organism evidence="2 3">
    <name type="scientific">Heterodera schachtii</name>
    <name type="common">Sugarbeet cyst nematode worm</name>
    <name type="synonym">Tylenchus schachtii</name>
    <dbReference type="NCBI Taxonomy" id="97005"/>
    <lineage>
        <taxon>Eukaryota</taxon>
        <taxon>Metazoa</taxon>
        <taxon>Ecdysozoa</taxon>
        <taxon>Nematoda</taxon>
        <taxon>Chromadorea</taxon>
        <taxon>Rhabditida</taxon>
        <taxon>Tylenchina</taxon>
        <taxon>Tylenchomorpha</taxon>
        <taxon>Tylenchoidea</taxon>
        <taxon>Heteroderidae</taxon>
        <taxon>Heteroderinae</taxon>
        <taxon>Heterodera</taxon>
    </lineage>
</organism>
<evidence type="ECO:0000256" key="1">
    <source>
        <dbReference type="SAM" id="MobiDB-lite"/>
    </source>
</evidence>
<keyword evidence="3" id="KW-1185">Reference proteome</keyword>
<proteinExistence type="predicted"/>
<sequence>MFHDKILKLVGRLEKKVEKNTSWIEVNVVDKSVLNIIGQILVARVLIDHSGKTFIRFVNYNQSTICNFCANRTSQFSGWEHICVYNMWLFVCNELDKKAVSDFLAITRRMNRIRSIDAIKSVKIQPKDNEWLLMEEIGKQLEQSLGNLMNVMLFNALFVQTWPNLALFCTKVAQNIETEYGTFFPSWAYACDVMTMLQLEQEKTIKNNKNKTPKRGKGQIQKENKKEVSNEQKKEDKKDRKKKSDH</sequence>
<dbReference type="Proteomes" id="UP001620645">
    <property type="component" value="Unassembled WGS sequence"/>
</dbReference>
<feature type="compositionally biased region" description="Basic and acidic residues" evidence="1">
    <location>
        <begin position="220"/>
        <end position="246"/>
    </location>
</feature>
<feature type="compositionally biased region" description="Basic residues" evidence="1">
    <location>
        <begin position="206"/>
        <end position="217"/>
    </location>
</feature>
<name>A0ABD2JTG5_HETSC</name>
<feature type="region of interest" description="Disordered" evidence="1">
    <location>
        <begin position="204"/>
        <end position="246"/>
    </location>
</feature>
<gene>
    <name evidence="2" type="ORF">niasHS_005136</name>
</gene>
<dbReference type="EMBL" id="JBICCN010000102">
    <property type="protein sequence ID" value="KAL3093868.1"/>
    <property type="molecule type" value="Genomic_DNA"/>
</dbReference>
<evidence type="ECO:0000313" key="3">
    <source>
        <dbReference type="Proteomes" id="UP001620645"/>
    </source>
</evidence>
<accession>A0ABD2JTG5</accession>
<reference evidence="2 3" key="1">
    <citation type="submission" date="2024-10" db="EMBL/GenBank/DDBJ databases">
        <authorList>
            <person name="Kim D."/>
        </authorList>
    </citation>
    <scope>NUCLEOTIDE SEQUENCE [LARGE SCALE GENOMIC DNA]</scope>
    <source>
        <strain evidence="2">Taebaek</strain>
    </source>
</reference>
<dbReference type="AlphaFoldDB" id="A0ABD2JTG5"/>
<protein>
    <submittedName>
        <fullName evidence="2">Uncharacterized protein</fullName>
    </submittedName>
</protein>
<evidence type="ECO:0000313" key="2">
    <source>
        <dbReference type="EMBL" id="KAL3093868.1"/>
    </source>
</evidence>